<protein>
    <submittedName>
        <fullName evidence="2">Uncharacterized protein</fullName>
    </submittedName>
</protein>
<accession>A0A1I0ZXI7</accession>
<dbReference type="RefSeq" id="WP_090033803.1">
    <property type="nucleotide sequence ID" value="NZ_BONM01000009.1"/>
</dbReference>
<gene>
    <name evidence="2" type="ORF">SAMN05421867_112121</name>
</gene>
<evidence type="ECO:0000313" key="2">
    <source>
        <dbReference type="EMBL" id="SFB28813.1"/>
    </source>
</evidence>
<dbReference type="STRING" id="988821.SAMN05421867_112121"/>
<dbReference type="AlphaFoldDB" id="A0A1I0ZXI7"/>
<name>A0A1I0ZXI7_9CELL</name>
<dbReference type="EMBL" id="FOKA01000012">
    <property type="protein sequence ID" value="SFB28813.1"/>
    <property type="molecule type" value="Genomic_DNA"/>
</dbReference>
<feature type="compositionally biased region" description="Pro residues" evidence="1">
    <location>
        <begin position="11"/>
        <end position="21"/>
    </location>
</feature>
<organism evidence="2 3">
    <name type="scientific">Cellulomonas marina</name>
    <dbReference type="NCBI Taxonomy" id="988821"/>
    <lineage>
        <taxon>Bacteria</taxon>
        <taxon>Bacillati</taxon>
        <taxon>Actinomycetota</taxon>
        <taxon>Actinomycetes</taxon>
        <taxon>Micrococcales</taxon>
        <taxon>Cellulomonadaceae</taxon>
        <taxon>Cellulomonas</taxon>
    </lineage>
</organism>
<keyword evidence="3" id="KW-1185">Reference proteome</keyword>
<dbReference type="Proteomes" id="UP000199012">
    <property type="component" value="Unassembled WGS sequence"/>
</dbReference>
<dbReference type="OrthoDB" id="4829209at2"/>
<evidence type="ECO:0000256" key="1">
    <source>
        <dbReference type="SAM" id="MobiDB-lite"/>
    </source>
</evidence>
<reference evidence="2 3" key="1">
    <citation type="submission" date="2016-10" db="EMBL/GenBank/DDBJ databases">
        <authorList>
            <person name="de Groot N.N."/>
        </authorList>
    </citation>
    <scope>NUCLEOTIDE SEQUENCE [LARGE SCALE GENOMIC DNA]</scope>
    <source>
        <strain evidence="2 3">CGMCC 4.6945</strain>
    </source>
</reference>
<feature type="region of interest" description="Disordered" evidence="1">
    <location>
        <begin position="1"/>
        <end position="37"/>
    </location>
</feature>
<proteinExistence type="predicted"/>
<sequence>MSQPTTDPRPLARPVPRPPVPRAALARPSADAGTPDRAVATEDAAIADEYDVAVEEALRTLDGLVDRPLAEHPGAYEAVHAALQDRLADPGR</sequence>
<evidence type="ECO:0000313" key="3">
    <source>
        <dbReference type="Proteomes" id="UP000199012"/>
    </source>
</evidence>